<dbReference type="Proteomes" id="UP000830055">
    <property type="component" value="Chromosome"/>
</dbReference>
<dbReference type="HAMAP" id="MF_02071">
    <property type="entry name" value="RlpA"/>
    <property type="match status" value="1"/>
</dbReference>
<dbReference type="Pfam" id="PF05036">
    <property type="entry name" value="SPOR"/>
    <property type="match status" value="1"/>
</dbReference>
<dbReference type="PANTHER" id="PTHR34183:SF1">
    <property type="entry name" value="ENDOLYTIC PEPTIDOGLYCAN TRANSGLYCOSYLASE RLPA"/>
    <property type="match status" value="1"/>
</dbReference>
<comment type="function">
    <text evidence="4">Lytic transglycosylase with a strong preference for naked glycan strands that lack stem peptides.</text>
</comment>
<evidence type="ECO:0000256" key="3">
    <source>
        <dbReference type="ARBA" id="ARBA00023316"/>
    </source>
</evidence>
<dbReference type="SUPFAM" id="SSF110997">
    <property type="entry name" value="Sporulation related repeat"/>
    <property type="match status" value="1"/>
</dbReference>
<evidence type="ECO:0000259" key="6">
    <source>
        <dbReference type="PROSITE" id="PS51724"/>
    </source>
</evidence>
<keyword evidence="3 4" id="KW-0961">Cell wall biogenesis/degradation</keyword>
<dbReference type="Pfam" id="PF03330">
    <property type="entry name" value="DPBB_1"/>
    <property type="match status" value="1"/>
</dbReference>
<dbReference type="InterPro" id="IPR012997">
    <property type="entry name" value="RplA"/>
</dbReference>
<dbReference type="NCBIfam" id="TIGR00413">
    <property type="entry name" value="rlpA"/>
    <property type="match status" value="1"/>
</dbReference>
<comment type="similarity">
    <text evidence="4 5">Belongs to the RlpA family.</text>
</comment>
<keyword evidence="8" id="KW-1185">Reference proteome</keyword>
<dbReference type="InterPro" id="IPR034718">
    <property type="entry name" value="RlpA"/>
</dbReference>
<dbReference type="PROSITE" id="PS51724">
    <property type="entry name" value="SPOR"/>
    <property type="match status" value="1"/>
</dbReference>
<dbReference type="Gene3D" id="2.40.40.10">
    <property type="entry name" value="RlpA-like domain"/>
    <property type="match status" value="1"/>
</dbReference>
<dbReference type="InterPro" id="IPR036680">
    <property type="entry name" value="SPOR-like_sf"/>
</dbReference>
<name>A0ABM7W8U5_9BACT</name>
<protein>
    <recommendedName>
        <fullName evidence="4">Probable endolytic peptidoglycan transglycosylase RlpA</fullName>
        <ecNumber evidence="4">4.2.2.-</ecNumber>
    </recommendedName>
</protein>
<evidence type="ECO:0000313" key="7">
    <source>
        <dbReference type="EMBL" id="BDD87411.1"/>
    </source>
</evidence>
<evidence type="ECO:0000256" key="1">
    <source>
        <dbReference type="ARBA" id="ARBA00022729"/>
    </source>
</evidence>
<accession>A0ABM7W8U5</accession>
<dbReference type="EC" id="4.2.2.-" evidence="4"/>
<evidence type="ECO:0000256" key="2">
    <source>
        <dbReference type="ARBA" id="ARBA00023239"/>
    </source>
</evidence>
<proteinExistence type="inferred from homology"/>
<reference evidence="7 8" key="1">
    <citation type="submission" date="2022-01" db="EMBL/GenBank/DDBJ databases">
        <title>Desulfofustis limnae sp. nov., a novel mesophilic sulfate-reducing bacterium isolated from marsh soil.</title>
        <authorList>
            <person name="Watanabe M."/>
            <person name="Takahashi A."/>
            <person name="Kojima H."/>
            <person name="Fukui M."/>
        </authorList>
    </citation>
    <scope>NUCLEOTIDE SEQUENCE [LARGE SCALE GENOMIC DNA]</scope>
    <source>
        <strain evidence="7 8">PPLL</strain>
    </source>
</reference>
<keyword evidence="2 4" id="KW-0456">Lyase</keyword>
<evidence type="ECO:0000256" key="5">
    <source>
        <dbReference type="RuleBase" id="RU003495"/>
    </source>
</evidence>
<gene>
    <name evidence="4" type="primary">rlpA</name>
    <name evidence="7" type="ORF">DPPLL_17760</name>
</gene>
<keyword evidence="1" id="KW-0732">Signal</keyword>
<dbReference type="InterPro" id="IPR007730">
    <property type="entry name" value="SPOR-like_dom"/>
</dbReference>
<dbReference type="InterPro" id="IPR009009">
    <property type="entry name" value="RlpA-like_DPBB"/>
</dbReference>
<feature type="domain" description="SPOR" evidence="6">
    <location>
        <begin position="179"/>
        <end position="258"/>
    </location>
</feature>
<dbReference type="InterPro" id="IPR036908">
    <property type="entry name" value="RlpA-like_sf"/>
</dbReference>
<dbReference type="SUPFAM" id="SSF50685">
    <property type="entry name" value="Barwin-like endoglucanases"/>
    <property type="match status" value="1"/>
</dbReference>
<sequence length="258" mass="28987">MIGTTMLEFFARTGFIVRNLLVFFCFFLLLAMGATMAVASTGSGYLHPTQRPYRINNQVYYPIPTAYGFAQTGIASWYGDDFHGRPTSNGEPYDMHGMTAAHKTLPMGTMLLVKNLENGQEIVVRINDRGPFVQGRIIDLSYSAAKQLNIVGNGTANVRITALSSDKNNESQLMEMAQRFYSGDFYVQIGAFAETDNALRLQNRFLQAGHKTLIQKYEEDNGTYYRVHVYVGKTLQGAEQARTILEKRGYRNAFVIAR</sequence>
<evidence type="ECO:0000256" key="4">
    <source>
        <dbReference type="HAMAP-Rule" id="MF_02071"/>
    </source>
</evidence>
<dbReference type="PANTHER" id="PTHR34183">
    <property type="entry name" value="ENDOLYTIC PEPTIDOGLYCAN TRANSGLYCOSYLASE RLPA"/>
    <property type="match status" value="1"/>
</dbReference>
<dbReference type="Gene3D" id="3.30.70.1070">
    <property type="entry name" value="Sporulation related repeat"/>
    <property type="match status" value="1"/>
</dbReference>
<evidence type="ECO:0000313" key="8">
    <source>
        <dbReference type="Proteomes" id="UP000830055"/>
    </source>
</evidence>
<dbReference type="EMBL" id="AP025516">
    <property type="protein sequence ID" value="BDD87411.1"/>
    <property type="molecule type" value="Genomic_DNA"/>
</dbReference>
<dbReference type="CDD" id="cd22268">
    <property type="entry name" value="DPBB_RlpA-like"/>
    <property type="match status" value="1"/>
</dbReference>
<organism evidence="7 8">
    <name type="scientific">Desulfofustis limnaeus</name>
    <dbReference type="NCBI Taxonomy" id="2740163"/>
    <lineage>
        <taxon>Bacteria</taxon>
        <taxon>Pseudomonadati</taxon>
        <taxon>Thermodesulfobacteriota</taxon>
        <taxon>Desulfobulbia</taxon>
        <taxon>Desulfobulbales</taxon>
        <taxon>Desulfocapsaceae</taxon>
        <taxon>Desulfofustis</taxon>
    </lineage>
</organism>